<feature type="non-terminal residue" evidence="1">
    <location>
        <position position="1"/>
    </location>
</feature>
<dbReference type="EMBL" id="UINC01019915">
    <property type="protein sequence ID" value="SVA84139.1"/>
    <property type="molecule type" value="Genomic_DNA"/>
</dbReference>
<name>A0A381Z4M9_9ZZZZ</name>
<reference evidence="1" key="1">
    <citation type="submission" date="2018-05" db="EMBL/GenBank/DDBJ databases">
        <authorList>
            <person name="Lanie J.A."/>
            <person name="Ng W.-L."/>
            <person name="Kazmierczak K.M."/>
            <person name="Andrzejewski T.M."/>
            <person name="Davidsen T.M."/>
            <person name="Wayne K.J."/>
            <person name="Tettelin H."/>
            <person name="Glass J.I."/>
            <person name="Rusch D."/>
            <person name="Podicherti R."/>
            <person name="Tsui H.-C.T."/>
            <person name="Winkler M.E."/>
        </authorList>
    </citation>
    <scope>NUCLEOTIDE SEQUENCE</scope>
</reference>
<gene>
    <name evidence="1" type="ORF">METZ01_LOCUS136993</name>
</gene>
<sequence>SFFNTNFIIIQILNLNSEEINAKGKNFD</sequence>
<protein>
    <submittedName>
        <fullName evidence="1">Uncharacterized protein</fullName>
    </submittedName>
</protein>
<accession>A0A381Z4M9</accession>
<dbReference type="AlphaFoldDB" id="A0A381Z4M9"/>
<proteinExistence type="predicted"/>
<evidence type="ECO:0000313" key="1">
    <source>
        <dbReference type="EMBL" id="SVA84139.1"/>
    </source>
</evidence>
<organism evidence="1">
    <name type="scientific">marine metagenome</name>
    <dbReference type="NCBI Taxonomy" id="408172"/>
    <lineage>
        <taxon>unclassified sequences</taxon>
        <taxon>metagenomes</taxon>
        <taxon>ecological metagenomes</taxon>
    </lineage>
</organism>